<dbReference type="RefSeq" id="WP_201704152.1">
    <property type="nucleotide sequence ID" value="NZ_CP068187.1"/>
</dbReference>
<dbReference type="AlphaFoldDB" id="A0AA42MUI0"/>
<comment type="caution">
    <text evidence="2">The sequence shown here is derived from an EMBL/GenBank/DDBJ whole genome shotgun (WGS) entry which is preliminary data.</text>
</comment>
<proteinExistence type="predicted"/>
<sequence>MLSEDTEHNEQKQNKNSHNLLIQGDNLEVLKHLKGAYSEKIKMIGGVLKSMLTLNEAIIDVKEG</sequence>
<evidence type="ECO:0000313" key="2">
    <source>
        <dbReference type="EMBL" id="MDH0970080.1"/>
    </source>
</evidence>
<evidence type="ECO:0000313" key="3">
    <source>
        <dbReference type="Proteomes" id="UP001159915"/>
    </source>
</evidence>
<organism evidence="2 3">
    <name type="scientific">Acinetobacter johnsonii</name>
    <dbReference type="NCBI Taxonomy" id="40214"/>
    <lineage>
        <taxon>Bacteria</taxon>
        <taxon>Pseudomonadati</taxon>
        <taxon>Pseudomonadota</taxon>
        <taxon>Gammaproteobacteria</taxon>
        <taxon>Moraxellales</taxon>
        <taxon>Moraxellaceae</taxon>
        <taxon>Acinetobacter</taxon>
    </lineage>
</organism>
<dbReference type="Proteomes" id="UP001159915">
    <property type="component" value="Unassembled WGS sequence"/>
</dbReference>
<reference evidence="2" key="1">
    <citation type="submission" date="2022-09" db="EMBL/GenBank/DDBJ databases">
        <title>Intensive care unit water sources are persistently colonized with multi-drug resistant bacteria and are the site of extensive horizontal gene transfer of antibiotic resistance genes.</title>
        <authorList>
            <person name="Diorio-Toth L."/>
        </authorList>
    </citation>
    <scope>NUCLEOTIDE SEQUENCE</scope>
    <source>
        <strain evidence="2">GD03920</strain>
    </source>
</reference>
<protein>
    <submittedName>
        <fullName evidence="2">Uncharacterized protein</fullName>
    </submittedName>
</protein>
<accession>A0AA42MUI0</accession>
<dbReference type="EMBL" id="JAOCBE010000001">
    <property type="protein sequence ID" value="MDH0970080.1"/>
    <property type="molecule type" value="Genomic_DNA"/>
</dbReference>
<feature type="compositionally biased region" description="Basic and acidic residues" evidence="1">
    <location>
        <begin position="1"/>
        <end position="13"/>
    </location>
</feature>
<gene>
    <name evidence="2" type="ORF">N5C10_12755</name>
</gene>
<evidence type="ECO:0000256" key="1">
    <source>
        <dbReference type="SAM" id="MobiDB-lite"/>
    </source>
</evidence>
<name>A0AA42MUI0_ACIJO</name>
<feature type="region of interest" description="Disordered" evidence="1">
    <location>
        <begin position="1"/>
        <end position="20"/>
    </location>
</feature>